<keyword evidence="1" id="KW-0547">Nucleotide-binding</keyword>
<evidence type="ECO:0000313" key="7">
    <source>
        <dbReference type="Proteomes" id="UP000541421"/>
    </source>
</evidence>
<evidence type="ECO:0000256" key="4">
    <source>
        <dbReference type="SAM" id="MobiDB-lite"/>
    </source>
</evidence>
<dbReference type="EMBL" id="JABGBO010000003">
    <property type="protein sequence ID" value="NOL49173.1"/>
    <property type="molecule type" value="Genomic_DNA"/>
</dbReference>
<evidence type="ECO:0000259" key="5">
    <source>
        <dbReference type="SMART" id="SM00796"/>
    </source>
</evidence>
<feature type="region of interest" description="Disordered" evidence="4">
    <location>
        <begin position="266"/>
        <end position="292"/>
    </location>
</feature>
<dbReference type="Gene3D" id="2.40.100.10">
    <property type="entry name" value="Cyclophilin-like"/>
    <property type="match status" value="1"/>
</dbReference>
<name>A0A7Y4L936_9BURK</name>
<dbReference type="InterPro" id="IPR003833">
    <property type="entry name" value="CT_C_D"/>
</dbReference>
<dbReference type="InterPro" id="IPR010016">
    <property type="entry name" value="PxpB"/>
</dbReference>
<dbReference type="PANTHER" id="PTHR34698">
    <property type="entry name" value="5-OXOPROLINASE SUBUNIT B"/>
    <property type="match status" value="1"/>
</dbReference>
<keyword evidence="2 6" id="KW-0378">Hydrolase</keyword>
<dbReference type="SMART" id="SM00796">
    <property type="entry name" value="AHS1"/>
    <property type="match status" value="1"/>
</dbReference>
<dbReference type="InterPro" id="IPR029000">
    <property type="entry name" value="Cyclophilin-like_dom_sf"/>
</dbReference>
<keyword evidence="7" id="KW-1185">Reference proteome</keyword>
<dbReference type="SUPFAM" id="SSF50891">
    <property type="entry name" value="Cyclophilin-like"/>
    <property type="match status" value="1"/>
</dbReference>
<proteinExistence type="predicted"/>
<dbReference type="EC" id="3.5.2.9" evidence="6"/>
<dbReference type="NCBIfam" id="TIGR00370">
    <property type="entry name" value="5-oxoprolinase subunit PxpB"/>
    <property type="match status" value="1"/>
</dbReference>
<evidence type="ECO:0000256" key="1">
    <source>
        <dbReference type="ARBA" id="ARBA00022741"/>
    </source>
</evidence>
<comment type="caution">
    <text evidence="6">The sequence shown here is derived from an EMBL/GenBank/DDBJ whole genome shotgun (WGS) entry which is preliminary data.</text>
</comment>
<dbReference type="PANTHER" id="PTHR34698:SF2">
    <property type="entry name" value="5-OXOPROLINASE SUBUNIT B"/>
    <property type="match status" value="1"/>
</dbReference>
<gene>
    <name evidence="6" type="primary">pxpB</name>
    <name evidence="6" type="ORF">HKX40_03310</name>
</gene>
<dbReference type="GO" id="GO:0005524">
    <property type="term" value="F:ATP binding"/>
    <property type="evidence" value="ECO:0007669"/>
    <property type="project" value="UniProtKB-KW"/>
</dbReference>
<dbReference type="GO" id="GO:0017168">
    <property type="term" value="F:5-oxoprolinase (ATP-hydrolyzing) activity"/>
    <property type="evidence" value="ECO:0007669"/>
    <property type="project" value="UniProtKB-EC"/>
</dbReference>
<dbReference type="Proteomes" id="UP000541421">
    <property type="component" value="Unassembled WGS sequence"/>
</dbReference>
<reference evidence="6 7" key="1">
    <citation type="submission" date="2020-05" db="EMBL/GenBank/DDBJ databases">
        <authorList>
            <person name="Niu N."/>
        </authorList>
    </citation>
    <scope>NUCLEOTIDE SEQUENCE [LARGE SCALE GENOMIC DNA]</scope>
    <source>
        <strain evidence="6 7">LMG10982</strain>
    </source>
</reference>
<feature type="domain" description="Carboxyltransferase" evidence="5">
    <location>
        <begin position="16"/>
        <end position="236"/>
    </location>
</feature>
<organism evidence="6 7">
    <name type="scientific">Pelistega europaea</name>
    <dbReference type="NCBI Taxonomy" id="106147"/>
    <lineage>
        <taxon>Bacteria</taxon>
        <taxon>Pseudomonadati</taxon>
        <taxon>Pseudomonadota</taxon>
        <taxon>Betaproteobacteria</taxon>
        <taxon>Burkholderiales</taxon>
        <taxon>Alcaligenaceae</taxon>
        <taxon>Pelistega</taxon>
    </lineage>
</organism>
<dbReference type="AlphaFoldDB" id="A0A7Y4L936"/>
<evidence type="ECO:0000256" key="3">
    <source>
        <dbReference type="ARBA" id="ARBA00022840"/>
    </source>
</evidence>
<protein>
    <submittedName>
        <fullName evidence="6">5-oxoprolinase subunit PxpB</fullName>
        <ecNumber evidence="6">3.5.2.9</ecNumber>
    </submittedName>
</protein>
<dbReference type="RefSeq" id="WP_171588149.1">
    <property type="nucleotide sequence ID" value="NZ_JABGBO010000003.1"/>
</dbReference>
<feature type="compositionally biased region" description="Polar residues" evidence="4">
    <location>
        <begin position="271"/>
        <end position="292"/>
    </location>
</feature>
<evidence type="ECO:0000256" key="2">
    <source>
        <dbReference type="ARBA" id="ARBA00022801"/>
    </source>
</evidence>
<keyword evidence="3" id="KW-0067">ATP-binding</keyword>
<dbReference type="SUPFAM" id="SSF160467">
    <property type="entry name" value="PH0987 N-terminal domain-like"/>
    <property type="match status" value="1"/>
</dbReference>
<sequence length="292" mass="32639">MAVDNSPPSNLSPYSYHFEYEGDSTLIIRLHQTTGATPDICVNTIAIRIAEYINTKLVPQHQGIIEALPTFTTVGVYYDLDMLGEEAFTKICQQLQPICEQVLASTLKEEQSNSSSQLHNTTPITIPICYEFGEDLAELADTLSLSIEEIIALHSQTPIRVFMLGFSPGMPYLGMFNEKLNVPRRATPRIKLPAGAVAIANRQCVIYPFETPGGWHIVGRAPLKLFNPNKVPHTPYQPGDMIIFKPISKEEYQQIYQQEHNSSTDKDYLLTDSQNDNQPSIASHQNSNDISL</sequence>
<accession>A0A7Y4L936</accession>
<dbReference type="Pfam" id="PF02682">
    <property type="entry name" value="CT_C_D"/>
    <property type="match status" value="1"/>
</dbReference>
<dbReference type="Gene3D" id="3.30.1360.40">
    <property type="match status" value="1"/>
</dbReference>
<evidence type="ECO:0000313" key="6">
    <source>
        <dbReference type="EMBL" id="NOL49173.1"/>
    </source>
</evidence>